<keyword evidence="2" id="KW-1185">Reference proteome</keyword>
<evidence type="ECO:0000313" key="2">
    <source>
        <dbReference type="Proteomes" id="UP000077069"/>
    </source>
</evidence>
<dbReference type="RefSeq" id="XP_018042172.1">
    <property type="nucleotide sequence ID" value="XM_018186669.1"/>
</dbReference>
<dbReference type="GeneID" id="28770155"/>
<name>A0A177CY99_9PLEO</name>
<dbReference type="EMBL" id="KV441548">
    <property type="protein sequence ID" value="OAG11807.1"/>
    <property type="molecule type" value="Genomic_DNA"/>
</dbReference>
<dbReference type="Proteomes" id="UP000077069">
    <property type="component" value="Unassembled WGS sequence"/>
</dbReference>
<proteinExistence type="predicted"/>
<protein>
    <submittedName>
        <fullName evidence="1">Uncharacterized protein</fullName>
    </submittedName>
</protein>
<organism evidence="1 2">
    <name type="scientific">Paraphaeosphaeria sporulosa</name>
    <dbReference type="NCBI Taxonomy" id="1460663"/>
    <lineage>
        <taxon>Eukaryota</taxon>
        <taxon>Fungi</taxon>
        <taxon>Dikarya</taxon>
        <taxon>Ascomycota</taxon>
        <taxon>Pezizomycotina</taxon>
        <taxon>Dothideomycetes</taxon>
        <taxon>Pleosporomycetidae</taxon>
        <taxon>Pleosporales</taxon>
        <taxon>Massarineae</taxon>
        <taxon>Didymosphaeriaceae</taxon>
        <taxon>Paraphaeosphaeria</taxon>
    </lineage>
</organism>
<gene>
    <name evidence="1" type="ORF">CC84DRAFT_54684</name>
</gene>
<reference evidence="1 2" key="1">
    <citation type="submission" date="2016-05" db="EMBL/GenBank/DDBJ databases">
        <title>Comparative analysis of secretome profiles of manganese(II)-oxidizing ascomycete fungi.</title>
        <authorList>
            <consortium name="DOE Joint Genome Institute"/>
            <person name="Zeiner C.A."/>
            <person name="Purvine S.O."/>
            <person name="Zink E.M."/>
            <person name="Wu S."/>
            <person name="Pasa-Tolic L."/>
            <person name="Chaput D.L."/>
            <person name="Haridas S."/>
            <person name="Grigoriev I.V."/>
            <person name="Santelli C.M."/>
            <person name="Hansel C.M."/>
        </authorList>
    </citation>
    <scope>NUCLEOTIDE SEQUENCE [LARGE SCALE GENOMIC DNA]</scope>
    <source>
        <strain evidence="1 2">AP3s5-JAC2a</strain>
    </source>
</reference>
<accession>A0A177CY99</accession>
<dbReference type="InParanoid" id="A0A177CY99"/>
<evidence type="ECO:0000313" key="1">
    <source>
        <dbReference type="EMBL" id="OAG11807.1"/>
    </source>
</evidence>
<dbReference type="AlphaFoldDB" id="A0A177CY99"/>
<sequence length="178" mass="19076">MWLCIEDRHGCPVVLRARRVRSIRGLADQVPRRPLAMAMSTFIRHFSRIDETEYPAAASARWPSAPPVGLSRACLCSHGREGWTDNSLLEAPPGEGSDGRVFALGVPSSSASMAGEPPLTAGMRSVLLQGLEDSAASPHCRSRELADCAADRAVGVLAVPCALVLTMKWSRSAHESQS</sequence>